<evidence type="ECO:0000313" key="1">
    <source>
        <dbReference type="EMBL" id="MBA0824860.1"/>
    </source>
</evidence>
<reference evidence="1 2" key="1">
    <citation type="journal article" date="2019" name="Genome Biol. Evol.">
        <title>Insights into the evolution of the New World diploid cottons (Gossypium, subgenus Houzingenia) based on genome sequencing.</title>
        <authorList>
            <person name="Grover C.E."/>
            <person name="Arick M.A. 2nd"/>
            <person name="Thrash A."/>
            <person name="Conover J.L."/>
            <person name="Sanders W.S."/>
            <person name="Peterson D.G."/>
            <person name="Frelichowski J.E."/>
            <person name="Scheffler J.A."/>
            <person name="Scheffler B.E."/>
            <person name="Wendel J.F."/>
        </authorList>
    </citation>
    <scope>NUCLEOTIDE SEQUENCE [LARGE SCALE GENOMIC DNA]</scope>
    <source>
        <strain evidence="1">6</strain>
        <tissue evidence="1">Leaf</tissue>
    </source>
</reference>
<organism evidence="1 2">
    <name type="scientific">Gossypium armourianum</name>
    <dbReference type="NCBI Taxonomy" id="34283"/>
    <lineage>
        <taxon>Eukaryota</taxon>
        <taxon>Viridiplantae</taxon>
        <taxon>Streptophyta</taxon>
        <taxon>Embryophyta</taxon>
        <taxon>Tracheophyta</taxon>
        <taxon>Spermatophyta</taxon>
        <taxon>Magnoliopsida</taxon>
        <taxon>eudicotyledons</taxon>
        <taxon>Gunneridae</taxon>
        <taxon>Pentapetalae</taxon>
        <taxon>rosids</taxon>
        <taxon>malvids</taxon>
        <taxon>Malvales</taxon>
        <taxon>Malvaceae</taxon>
        <taxon>Malvoideae</taxon>
        <taxon>Gossypium</taxon>
    </lineage>
</organism>
<gene>
    <name evidence="1" type="ORF">Goarm_021498</name>
</gene>
<dbReference type="AlphaFoldDB" id="A0A7J9IRT9"/>
<name>A0A7J9IRT9_9ROSI</name>
<protein>
    <submittedName>
        <fullName evidence="1">Uncharacterized protein</fullName>
    </submittedName>
</protein>
<feature type="non-terminal residue" evidence="1">
    <location>
        <position position="47"/>
    </location>
</feature>
<dbReference type="Proteomes" id="UP000593575">
    <property type="component" value="Unassembled WGS sequence"/>
</dbReference>
<proteinExistence type="predicted"/>
<sequence>MRCILCNGHGLCTLARDTSTSFGISSHVFKPWFVSKAILAKQLAILL</sequence>
<comment type="caution">
    <text evidence="1">The sequence shown here is derived from an EMBL/GenBank/DDBJ whole genome shotgun (WGS) entry which is preliminary data.</text>
</comment>
<accession>A0A7J9IRT9</accession>
<evidence type="ECO:0000313" key="2">
    <source>
        <dbReference type="Proteomes" id="UP000593575"/>
    </source>
</evidence>
<dbReference type="EMBL" id="JABFAE010000003">
    <property type="protein sequence ID" value="MBA0824860.1"/>
    <property type="molecule type" value="Genomic_DNA"/>
</dbReference>
<keyword evidence="2" id="KW-1185">Reference proteome</keyword>